<name>A0A953NEF3_9BURK</name>
<evidence type="ECO:0000256" key="1">
    <source>
        <dbReference type="ARBA" id="ARBA00006987"/>
    </source>
</evidence>
<comment type="caution">
    <text evidence="3">The sequence shown here is derived from an EMBL/GenBank/DDBJ whole genome shotgun (WGS) entry which is preliminary data.</text>
</comment>
<dbReference type="Gene3D" id="3.40.190.10">
    <property type="entry name" value="Periplasmic binding protein-like II"/>
    <property type="match status" value="1"/>
</dbReference>
<dbReference type="Pfam" id="PF03401">
    <property type="entry name" value="TctC"/>
    <property type="match status" value="1"/>
</dbReference>
<dbReference type="SUPFAM" id="SSF53850">
    <property type="entry name" value="Periplasmic binding protein-like II"/>
    <property type="match status" value="1"/>
</dbReference>
<protein>
    <submittedName>
        <fullName evidence="3">Tripartite tricarboxylate transporter substrate binding protein</fullName>
    </submittedName>
</protein>
<dbReference type="PANTHER" id="PTHR42928">
    <property type="entry name" value="TRICARBOXYLATE-BINDING PROTEIN"/>
    <property type="match status" value="1"/>
</dbReference>
<dbReference type="Gene3D" id="3.40.190.150">
    <property type="entry name" value="Bordetella uptake gene, domain 1"/>
    <property type="match status" value="1"/>
</dbReference>
<gene>
    <name evidence="3" type="ORF">KZZ10_13720</name>
</gene>
<organism evidence="3 4">
    <name type="scientific">Zwartia hollandica</name>
    <dbReference type="NCBI Taxonomy" id="324606"/>
    <lineage>
        <taxon>Bacteria</taxon>
        <taxon>Pseudomonadati</taxon>
        <taxon>Pseudomonadota</taxon>
        <taxon>Betaproteobacteria</taxon>
        <taxon>Burkholderiales</taxon>
        <taxon>Alcaligenaceae</taxon>
        <taxon>Zwartia</taxon>
    </lineage>
</organism>
<comment type="similarity">
    <text evidence="1">Belongs to the UPF0065 (bug) family.</text>
</comment>
<keyword evidence="2" id="KW-0732">Signal</keyword>
<dbReference type="EMBL" id="JAHXRI010000010">
    <property type="protein sequence ID" value="MBZ1351706.1"/>
    <property type="molecule type" value="Genomic_DNA"/>
</dbReference>
<keyword evidence="4" id="KW-1185">Reference proteome</keyword>
<dbReference type="CDD" id="cd13578">
    <property type="entry name" value="PBP2_Bug27"/>
    <property type="match status" value="1"/>
</dbReference>
<dbReference type="PANTHER" id="PTHR42928:SF5">
    <property type="entry name" value="BLR1237 PROTEIN"/>
    <property type="match status" value="1"/>
</dbReference>
<reference evidence="3" key="1">
    <citation type="submission" date="2021-07" db="EMBL/GenBank/DDBJ databases">
        <title>New genus and species of the family Alcaligenaceae.</title>
        <authorList>
            <person name="Hahn M.W."/>
        </authorList>
    </citation>
    <scope>NUCLEOTIDE SEQUENCE</scope>
    <source>
        <strain evidence="3">LF4-65</strain>
    </source>
</reference>
<dbReference type="InterPro" id="IPR042100">
    <property type="entry name" value="Bug_dom1"/>
</dbReference>
<feature type="signal peptide" evidence="2">
    <location>
        <begin position="1"/>
        <end position="23"/>
    </location>
</feature>
<evidence type="ECO:0000313" key="3">
    <source>
        <dbReference type="EMBL" id="MBZ1351706.1"/>
    </source>
</evidence>
<dbReference type="InterPro" id="IPR005064">
    <property type="entry name" value="BUG"/>
</dbReference>
<proteinExistence type="inferred from homology"/>
<sequence>MHKFFYALLALIGLAVGPINAHAQAYPDKPIKLIVPWPPGGGADVVSRLLSKAVGDELGTQIFIENRGGAAGNIGATAAARSTPDGYTIAFAYSGTHSINRHLYKSMPFEESDFAPIVFVASVPQLLTVRTDSPFKSVADVIAAAKANPGKLTYGSSGNGAINHLAGQMFADMAGVKLQHVPYKGGAPATNAILSGEIDLIFGEPAPLLPHVKSGKLRALAVTSAKRSPGVPELPTIAEVAVPGYEVTSWNGFLAPAGTPDAAIKRLNAAFNKVLADPAMRERLIQMGYEPVGGAPELFSAHIAAETKKWGPVIKGSGLEMN</sequence>
<dbReference type="Proteomes" id="UP000739565">
    <property type="component" value="Unassembled WGS sequence"/>
</dbReference>
<evidence type="ECO:0000256" key="2">
    <source>
        <dbReference type="SAM" id="SignalP"/>
    </source>
</evidence>
<dbReference type="AlphaFoldDB" id="A0A953NEF3"/>
<dbReference type="PIRSF" id="PIRSF017082">
    <property type="entry name" value="YflP"/>
    <property type="match status" value="1"/>
</dbReference>
<accession>A0A953NEF3</accession>
<dbReference type="RefSeq" id="WP_259662093.1">
    <property type="nucleotide sequence ID" value="NZ_JAHXRI010000010.1"/>
</dbReference>
<feature type="chain" id="PRO_5037491113" evidence="2">
    <location>
        <begin position="24"/>
        <end position="322"/>
    </location>
</feature>
<evidence type="ECO:0000313" key="4">
    <source>
        <dbReference type="Proteomes" id="UP000739565"/>
    </source>
</evidence>